<dbReference type="InterPro" id="IPR029045">
    <property type="entry name" value="ClpP/crotonase-like_dom_sf"/>
</dbReference>
<dbReference type="Gene3D" id="3.90.226.10">
    <property type="entry name" value="2-enoyl-CoA Hydratase, Chain A, domain 1"/>
    <property type="match status" value="1"/>
</dbReference>
<protein>
    <submittedName>
        <fullName evidence="4">Enoyl-CoA hydratase</fullName>
    </submittedName>
</protein>
<dbReference type="RefSeq" id="WP_150561045.1">
    <property type="nucleotide sequence ID" value="NZ_CABPST010000012.1"/>
</dbReference>
<organism evidence="4 5">
    <name type="scientific">Pandoraea bronchicola</name>
    <dbReference type="NCBI Taxonomy" id="2508287"/>
    <lineage>
        <taxon>Bacteria</taxon>
        <taxon>Pseudomonadati</taxon>
        <taxon>Pseudomonadota</taxon>
        <taxon>Betaproteobacteria</taxon>
        <taxon>Burkholderiales</taxon>
        <taxon>Burkholderiaceae</taxon>
        <taxon>Pandoraea</taxon>
    </lineage>
</organism>
<comment type="subcellular location">
    <subcellularLocation>
        <location evidence="1">Peroxisome</location>
    </subcellularLocation>
</comment>
<reference evidence="4 5" key="1">
    <citation type="submission" date="2019-08" db="EMBL/GenBank/DDBJ databases">
        <authorList>
            <person name="Peeters C."/>
        </authorList>
    </citation>
    <scope>NUCLEOTIDE SEQUENCE [LARGE SCALE GENOMIC DNA]</scope>
    <source>
        <strain evidence="4 5">LMG 20603</strain>
    </source>
</reference>
<dbReference type="PANTHER" id="PTHR43684:SF1">
    <property type="entry name" value="ENOYL-COA DELTA ISOMERASE 2"/>
    <property type="match status" value="1"/>
</dbReference>
<gene>
    <name evidence="4" type="ORF">PBR20603_03808</name>
</gene>
<evidence type="ECO:0000313" key="4">
    <source>
        <dbReference type="EMBL" id="VVE89835.1"/>
    </source>
</evidence>
<keyword evidence="5" id="KW-1185">Reference proteome</keyword>
<dbReference type="InterPro" id="IPR051053">
    <property type="entry name" value="ECH/Chromodomain_protein"/>
</dbReference>
<dbReference type="PANTHER" id="PTHR43684">
    <property type="match status" value="1"/>
</dbReference>
<keyword evidence="2" id="KW-0576">Peroxisome</keyword>
<dbReference type="Proteomes" id="UP000382040">
    <property type="component" value="Unassembled WGS sequence"/>
</dbReference>
<evidence type="ECO:0000313" key="5">
    <source>
        <dbReference type="Proteomes" id="UP000382040"/>
    </source>
</evidence>
<dbReference type="OrthoDB" id="9797151at2"/>
<evidence type="ECO:0000256" key="3">
    <source>
        <dbReference type="ARBA" id="ARBA00023235"/>
    </source>
</evidence>
<dbReference type="EMBL" id="CABPST010000012">
    <property type="protein sequence ID" value="VVE89835.1"/>
    <property type="molecule type" value="Genomic_DNA"/>
</dbReference>
<evidence type="ECO:0000256" key="2">
    <source>
        <dbReference type="ARBA" id="ARBA00023140"/>
    </source>
</evidence>
<sequence>MSEITIGIDDGVLTIIFNRPAYKNALTAEMYRIVTKAINAAVEDPDVRVCVLRGNDSVFTAGNDIRDFLTHPPTADDGPAFAFLRALAEFPKPMVAQVCGPAVGVGTTLLFHCDFVYAADNATFSMPFVNLGLCPEAGSSLLGPLMLGYLRAAEMLLLGEAISAADARAHGLVTRVLPVAELSPYAENQVRKLAEKPLSSLVETKRLMKAGQRLAVARQMAEEEAAFIWMLSEPAAREALGAFLEKRRPDFRCQSSNA</sequence>
<dbReference type="CDD" id="cd06558">
    <property type="entry name" value="crotonase-like"/>
    <property type="match status" value="1"/>
</dbReference>
<evidence type="ECO:0000256" key="1">
    <source>
        <dbReference type="ARBA" id="ARBA00004275"/>
    </source>
</evidence>
<dbReference type="InterPro" id="IPR001753">
    <property type="entry name" value="Enoyl-CoA_hydra/iso"/>
</dbReference>
<dbReference type="GO" id="GO:0004165">
    <property type="term" value="F:delta(3)-delta(2)-enoyl-CoA isomerase activity"/>
    <property type="evidence" value="ECO:0007669"/>
    <property type="project" value="UniProtKB-ARBA"/>
</dbReference>
<accession>A0A5E5BXU6</accession>
<keyword evidence="3" id="KW-0413">Isomerase</keyword>
<dbReference type="AlphaFoldDB" id="A0A5E5BXU6"/>
<proteinExistence type="predicted"/>
<dbReference type="SUPFAM" id="SSF52096">
    <property type="entry name" value="ClpP/crotonase"/>
    <property type="match status" value="1"/>
</dbReference>
<name>A0A5E5BXU6_9BURK</name>
<dbReference type="Pfam" id="PF00378">
    <property type="entry name" value="ECH_1"/>
    <property type="match status" value="1"/>
</dbReference>